<dbReference type="FunFam" id="3.40.50.720:FF:000047">
    <property type="entry name" value="NADP-dependent L-serine/L-allo-threonine dehydrogenase"/>
    <property type="match status" value="1"/>
</dbReference>
<dbReference type="PROSITE" id="PS00061">
    <property type="entry name" value="ADH_SHORT"/>
    <property type="match status" value="1"/>
</dbReference>
<evidence type="ECO:0000313" key="5">
    <source>
        <dbReference type="EMBL" id="PVU86559.1"/>
    </source>
</evidence>
<evidence type="ECO:0000256" key="3">
    <source>
        <dbReference type="ARBA" id="ARBA00023002"/>
    </source>
</evidence>
<sequence>MFERIKDQTVFITGASSGIGKSTAIVFAEFGANVVIAARRGEKLAELEGIINQKCPTVKVHKVVMDVSNEESIKAGFESLPSWAADIDVLVNNAGVSPGVEQIKDLTSENMDTMLNTNIKSLVFVTQQVLPRMLQRDSGTVINIGSVLGSAPRPTAGMYSATKFALSAITQTLRMETNDTNVRIVEVKPGIVQTEFNVVRNFGDQEASDKFYEAMPSIPPEDVAEAILFAASRDPRCVITEISVVPKGQAHPLLIQPNAKKHH</sequence>
<gene>
    <name evidence="5" type="ORF">BB560_006669</name>
</gene>
<dbReference type="Proteomes" id="UP000245609">
    <property type="component" value="Unassembled WGS sequence"/>
</dbReference>
<keyword evidence="3" id="KW-0560">Oxidoreductase</keyword>
<keyword evidence="6" id="KW-1185">Reference proteome</keyword>
<dbReference type="PIRSF" id="PIRSF000126">
    <property type="entry name" value="11-beta-HSD1"/>
    <property type="match status" value="1"/>
</dbReference>
<evidence type="ECO:0000256" key="4">
    <source>
        <dbReference type="RuleBase" id="RU000363"/>
    </source>
</evidence>
<dbReference type="Gene3D" id="3.40.50.720">
    <property type="entry name" value="NAD(P)-binding Rossmann-like Domain"/>
    <property type="match status" value="1"/>
</dbReference>
<dbReference type="InterPro" id="IPR036291">
    <property type="entry name" value="NAD(P)-bd_dom_sf"/>
</dbReference>
<dbReference type="GO" id="GO:0016616">
    <property type="term" value="F:oxidoreductase activity, acting on the CH-OH group of donors, NAD or NADP as acceptor"/>
    <property type="evidence" value="ECO:0007669"/>
    <property type="project" value="UniProtKB-ARBA"/>
</dbReference>
<organism evidence="5 6">
    <name type="scientific">Smittium megazygosporum</name>
    <dbReference type="NCBI Taxonomy" id="133381"/>
    <lineage>
        <taxon>Eukaryota</taxon>
        <taxon>Fungi</taxon>
        <taxon>Fungi incertae sedis</taxon>
        <taxon>Zoopagomycota</taxon>
        <taxon>Kickxellomycotina</taxon>
        <taxon>Harpellomycetes</taxon>
        <taxon>Harpellales</taxon>
        <taxon>Legeriomycetaceae</taxon>
        <taxon>Smittium</taxon>
    </lineage>
</organism>
<dbReference type="SUPFAM" id="SSF51735">
    <property type="entry name" value="NAD(P)-binding Rossmann-fold domains"/>
    <property type="match status" value="1"/>
</dbReference>
<dbReference type="OrthoDB" id="6251714at2759"/>
<dbReference type="AlphaFoldDB" id="A0A2T9Y2H6"/>
<dbReference type="EMBL" id="MBFS01003459">
    <property type="protein sequence ID" value="PVU86559.1"/>
    <property type="molecule type" value="Genomic_DNA"/>
</dbReference>
<comment type="caution">
    <text evidence="5">The sequence shown here is derived from an EMBL/GenBank/DDBJ whole genome shotgun (WGS) entry which is preliminary data.</text>
</comment>
<dbReference type="InterPro" id="IPR002347">
    <property type="entry name" value="SDR_fam"/>
</dbReference>
<dbReference type="PANTHER" id="PTHR42901">
    <property type="entry name" value="ALCOHOL DEHYDROGENASE"/>
    <property type="match status" value="1"/>
</dbReference>
<dbReference type="PANTHER" id="PTHR42901:SF1">
    <property type="entry name" value="ALCOHOL DEHYDROGENASE"/>
    <property type="match status" value="1"/>
</dbReference>
<dbReference type="PRINTS" id="PR00081">
    <property type="entry name" value="GDHRDH"/>
</dbReference>
<dbReference type="Pfam" id="PF00106">
    <property type="entry name" value="adh_short"/>
    <property type="match status" value="1"/>
</dbReference>
<proteinExistence type="inferred from homology"/>
<protein>
    <submittedName>
        <fullName evidence="5">Uncharacterized protein</fullName>
    </submittedName>
</protein>
<accession>A0A2T9Y2H6</accession>
<dbReference type="STRING" id="133381.A0A2T9Y2H6"/>
<dbReference type="InterPro" id="IPR020904">
    <property type="entry name" value="Sc_DH/Rdtase_CS"/>
</dbReference>
<evidence type="ECO:0000256" key="2">
    <source>
        <dbReference type="ARBA" id="ARBA00022857"/>
    </source>
</evidence>
<keyword evidence="2" id="KW-0521">NADP</keyword>
<reference evidence="5 6" key="1">
    <citation type="journal article" date="2018" name="MBio">
        <title>Comparative Genomics Reveals the Core Gene Toolbox for the Fungus-Insect Symbiosis.</title>
        <authorList>
            <person name="Wang Y."/>
            <person name="Stata M."/>
            <person name="Wang W."/>
            <person name="Stajich J.E."/>
            <person name="White M.M."/>
            <person name="Moncalvo J.M."/>
        </authorList>
    </citation>
    <scope>NUCLEOTIDE SEQUENCE [LARGE SCALE GENOMIC DNA]</scope>
    <source>
        <strain evidence="5 6">SC-DP-2</strain>
    </source>
</reference>
<evidence type="ECO:0000256" key="1">
    <source>
        <dbReference type="ARBA" id="ARBA00006484"/>
    </source>
</evidence>
<dbReference type="PRINTS" id="PR00080">
    <property type="entry name" value="SDRFAMILY"/>
</dbReference>
<comment type="similarity">
    <text evidence="1 4">Belongs to the short-chain dehydrogenases/reductases (SDR) family.</text>
</comment>
<name>A0A2T9Y2H6_9FUNG</name>
<evidence type="ECO:0000313" key="6">
    <source>
        <dbReference type="Proteomes" id="UP000245609"/>
    </source>
</evidence>